<keyword evidence="1" id="KW-1133">Transmembrane helix</keyword>
<keyword evidence="1" id="KW-0472">Membrane</keyword>
<feature type="transmembrane region" description="Helical" evidence="1">
    <location>
        <begin position="46"/>
        <end position="75"/>
    </location>
</feature>
<name>A0A6J5QSZ8_9CAUD</name>
<dbReference type="EMBL" id="LR797078">
    <property type="protein sequence ID" value="CAB4185636.1"/>
    <property type="molecule type" value="Genomic_DNA"/>
</dbReference>
<organism evidence="2">
    <name type="scientific">uncultured Caudovirales phage</name>
    <dbReference type="NCBI Taxonomy" id="2100421"/>
    <lineage>
        <taxon>Viruses</taxon>
        <taxon>Duplodnaviria</taxon>
        <taxon>Heunggongvirae</taxon>
        <taxon>Uroviricota</taxon>
        <taxon>Caudoviricetes</taxon>
        <taxon>Peduoviridae</taxon>
        <taxon>Maltschvirus</taxon>
        <taxon>Maltschvirus maltsch</taxon>
    </lineage>
</organism>
<accession>A0A6J5QSZ8</accession>
<proteinExistence type="predicted"/>
<gene>
    <name evidence="2" type="ORF">UFOVP1130_91</name>
</gene>
<reference evidence="2" key="1">
    <citation type="submission" date="2020-05" db="EMBL/GenBank/DDBJ databases">
        <authorList>
            <person name="Chiriac C."/>
            <person name="Salcher M."/>
            <person name="Ghai R."/>
            <person name="Kavagutti S V."/>
        </authorList>
    </citation>
    <scope>NUCLEOTIDE SEQUENCE</scope>
</reference>
<evidence type="ECO:0000313" key="2">
    <source>
        <dbReference type="EMBL" id="CAB4185636.1"/>
    </source>
</evidence>
<sequence length="167" mass="18755">MAQFILALMVAHFQEQPVLTLATALAITPVMNNVAQVVTVLVVQEVVVVVVTPMVVLLQWQGVVTLLVTITVVVLRLPMRTCMTAFLVRVKPAVTDNTMTPTSIHTILLFMNAFREWFLRLQHGPQELLPQQRTAILTRAILTRAILTRATTLQVEQTPQLQRIRIL</sequence>
<protein>
    <submittedName>
        <fullName evidence="2">Uncharacterized protein</fullName>
    </submittedName>
</protein>
<evidence type="ECO:0000256" key="1">
    <source>
        <dbReference type="SAM" id="Phobius"/>
    </source>
</evidence>
<keyword evidence="1" id="KW-0812">Transmembrane</keyword>